<organism evidence="1 2">
    <name type="scientific">Tetracentron sinense</name>
    <name type="common">Spur-leaf</name>
    <dbReference type="NCBI Taxonomy" id="13715"/>
    <lineage>
        <taxon>Eukaryota</taxon>
        <taxon>Viridiplantae</taxon>
        <taxon>Streptophyta</taxon>
        <taxon>Embryophyta</taxon>
        <taxon>Tracheophyta</taxon>
        <taxon>Spermatophyta</taxon>
        <taxon>Magnoliopsida</taxon>
        <taxon>Trochodendrales</taxon>
        <taxon>Trochodendraceae</taxon>
        <taxon>Tetracentron</taxon>
    </lineage>
</organism>
<keyword evidence="2" id="KW-1185">Reference proteome</keyword>
<name>A0A834YS91_TETSI</name>
<proteinExistence type="predicted"/>
<evidence type="ECO:0000313" key="2">
    <source>
        <dbReference type="Proteomes" id="UP000655225"/>
    </source>
</evidence>
<dbReference type="OrthoDB" id="433414at2759"/>
<protein>
    <submittedName>
        <fullName evidence="1">Uncharacterized protein</fullName>
    </submittedName>
</protein>
<gene>
    <name evidence="1" type="ORF">HHK36_022603</name>
</gene>
<dbReference type="Proteomes" id="UP000655225">
    <property type="component" value="Unassembled WGS sequence"/>
</dbReference>
<dbReference type="AlphaFoldDB" id="A0A834YS91"/>
<dbReference type="EMBL" id="JABCRI010000016">
    <property type="protein sequence ID" value="KAF8392261.1"/>
    <property type="molecule type" value="Genomic_DNA"/>
</dbReference>
<accession>A0A834YS91</accession>
<evidence type="ECO:0000313" key="1">
    <source>
        <dbReference type="EMBL" id="KAF8392261.1"/>
    </source>
</evidence>
<sequence>MKILKLSVEKRELLSKIRVLPFGVLFGCSEPRYRSSAEWEIRRGFIILADSRVWEAKDEEDQLKACLDSVEKAGIYAVNCAFVLRD</sequence>
<comment type="caution">
    <text evidence="1">The sequence shown here is derived from an EMBL/GenBank/DDBJ whole genome shotgun (WGS) entry which is preliminary data.</text>
</comment>
<reference evidence="1 2" key="1">
    <citation type="submission" date="2020-04" db="EMBL/GenBank/DDBJ databases">
        <title>Plant Genome Project.</title>
        <authorList>
            <person name="Zhang R.-G."/>
        </authorList>
    </citation>
    <scope>NUCLEOTIDE SEQUENCE [LARGE SCALE GENOMIC DNA]</scope>
    <source>
        <strain evidence="1">YNK0</strain>
        <tissue evidence="1">Leaf</tissue>
    </source>
</reference>